<organism evidence="2 3">
    <name type="scientific">Puccinia graminis f. sp. tritici</name>
    <dbReference type="NCBI Taxonomy" id="56615"/>
    <lineage>
        <taxon>Eukaryota</taxon>
        <taxon>Fungi</taxon>
        <taxon>Dikarya</taxon>
        <taxon>Basidiomycota</taxon>
        <taxon>Pucciniomycotina</taxon>
        <taxon>Pucciniomycetes</taxon>
        <taxon>Pucciniales</taxon>
        <taxon>Pucciniaceae</taxon>
        <taxon>Puccinia</taxon>
    </lineage>
</organism>
<name>A0A5B0MPC0_PUCGR</name>
<proteinExistence type="predicted"/>
<reference evidence="2 3" key="1">
    <citation type="submission" date="2019-05" db="EMBL/GenBank/DDBJ databases">
        <title>Emergence of the Ug99 lineage of the wheat stem rust pathogen through somatic hybridization.</title>
        <authorList>
            <person name="Li F."/>
            <person name="Upadhyaya N.M."/>
            <person name="Sperschneider J."/>
            <person name="Matny O."/>
            <person name="Nguyen-Phuc H."/>
            <person name="Mago R."/>
            <person name="Raley C."/>
            <person name="Miller M.E."/>
            <person name="Silverstein K.A.T."/>
            <person name="Henningsen E."/>
            <person name="Hirsch C.D."/>
            <person name="Visser B."/>
            <person name="Pretorius Z.A."/>
            <person name="Steffenson B.J."/>
            <person name="Schwessinger B."/>
            <person name="Dodds P.N."/>
            <person name="Figueroa M."/>
        </authorList>
    </citation>
    <scope>NUCLEOTIDE SEQUENCE [LARGE SCALE GENOMIC DNA]</scope>
    <source>
        <strain evidence="2">21-0</strain>
    </source>
</reference>
<protein>
    <submittedName>
        <fullName evidence="2">Uncharacterized protein</fullName>
    </submittedName>
</protein>
<keyword evidence="3" id="KW-1185">Reference proteome</keyword>
<comment type="caution">
    <text evidence="2">The sequence shown here is derived from an EMBL/GenBank/DDBJ whole genome shotgun (WGS) entry which is preliminary data.</text>
</comment>
<dbReference type="EMBL" id="VSWC01000144">
    <property type="protein sequence ID" value="KAA1078078.1"/>
    <property type="molecule type" value="Genomic_DNA"/>
</dbReference>
<gene>
    <name evidence="2" type="ORF">PGT21_028149</name>
</gene>
<sequence>MAPEVLLQTIDPRATSEQSPPGPLLVLQQQPQAHSTRPSHTLELPRRTTSTSARVQIP</sequence>
<evidence type="ECO:0000256" key="1">
    <source>
        <dbReference type="SAM" id="MobiDB-lite"/>
    </source>
</evidence>
<accession>A0A5B0MPC0</accession>
<feature type="region of interest" description="Disordered" evidence="1">
    <location>
        <begin position="1"/>
        <end position="58"/>
    </location>
</feature>
<dbReference type="AlphaFoldDB" id="A0A5B0MPC0"/>
<dbReference type="Proteomes" id="UP000324748">
    <property type="component" value="Unassembled WGS sequence"/>
</dbReference>
<evidence type="ECO:0000313" key="2">
    <source>
        <dbReference type="EMBL" id="KAA1078078.1"/>
    </source>
</evidence>
<evidence type="ECO:0000313" key="3">
    <source>
        <dbReference type="Proteomes" id="UP000324748"/>
    </source>
</evidence>
<feature type="compositionally biased region" description="Polar residues" evidence="1">
    <location>
        <begin position="47"/>
        <end position="58"/>
    </location>
</feature>